<dbReference type="KEGG" id="sfi:SFUL_5566"/>
<dbReference type="eggNOG" id="ENOG5030DR8">
    <property type="taxonomic scope" value="Bacteria"/>
</dbReference>
<evidence type="ECO:0000256" key="1">
    <source>
        <dbReference type="SAM" id="MobiDB-lite"/>
    </source>
</evidence>
<dbReference type="OrthoDB" id="4259938at2"/>
<organism evidence="2 3">
    <name type="scientific">Streptomyces microflavus DSM 40593</name>
    <dbReference type="NCBI Taxonomy" id="1303692"/>
    <lineage>
        <taxon>Bacteria</taxon>
        <taxon>Bacillati</taxon>
        <taxon>Actinomycetota</taxon>
        <taxon>Actinomycetes</taxon>
        <taxon>Kitasatosporales</taxon>
        <taxon>Streptomycetaceae</taxon>
        <taxon>Streptomyces</taxon>
    </lineage>
</organism>
<evidence type="ECO:0000313" key="2">
    <source>
        <dbReference type="EMBL" id="AGK80454.1"/>
    </source>
</evidence>
<dbReference type="RefSeq" id="WP_015611757.1">
    <property type="nucleotide sequence ID" value="NC_021177.1"/>
</dbReference>
<proteinExistence type="predicted"/>
<dbReference type="AlphaFoldDB" id="N0CZS0"/>
<dbReference type="Proteomes" id="UP000013304">
    <property type="component" value="Chromosome"/>
</dbReference>
<sequence length="113" mass="12103">MTNREFGQIVQGPMTPDGPSVDDLRADLHGSQAGAFAAREPQGPATASVTDGQETRQGDGTVTEEEMAEIRRSAGVRAEDRRDLPDASSFVEHRDPTTGVATRTYGDGRTEEV</sequence>
<reference evidence="2 3" key="1">
    <citation type="submission" date="2013-04" db="EMBL/GenBank/DDBJ databases">
        <title>Complete genome sequence of Streptomyces fulvissimus.</title>
        <authorList>
            <person name="Myronovskyi M."/>
            <person name="Tokovenko B."/>
            <person name="Manderscheid N."/>
            <person name="Petzke L."/>
            <person name="Luzhetskyy A."/>
        </authorList>
    </citation>
    <scope>NUCLEOTIDE SEQUENCE [LARGE SCALE GENOMIC DNA]</scope>
    <source>
        <strain evidence="2 3">DSM 40593</strain>
    </source>
</reference>
<gene>
    <name evidence="2" type="ORF">SFUL_5566</name>
</gene>
<accession>N0CZS0</accession>
<name>N0CZS0_STRMI</name>
<dbReference type="HOGENOM" id="CLU_2132122_0_0_11"/>
<feature type="region of interest" description="Disordered" evidence="1">
    <location>
        <begin position="1"/>
        <end position="113"/>
    </location>
</feature>
<dbReference type="PATRIC" id="fig|1303692.3.peg.5590"/>
<feature type="compositionally biased region" description="Basic and acidic residues" evidence="1">
    <location>
        <begin position="68"/>
        <end position="96"/>
    </location>
</feature>
<protein>
    <submittedName>
        <fullName evidence="2">Uncharacterized protein</fullName>
    </submittedName>
</protein>
<evidence type="ECO:0000313" key="3">
    <source>
        <dbReference type="Proteomes" id="UP000013304"/>
    </source>
</evidence>
<dbReference type="EMBL" id="CP005080">
    <property type="protein sequence ID" value="AGK80454.1"/>
    <property type="molecule type" value="Genomic_DNA"/>
</dbReference>